<dbReference type="GO" id="GO:0016887">
    <property type="term" value="F:ATP hydrolysis activity"/>
    <property type="evidence" value="ECO:0007669"/>
    <property type="project" value="InterPro"/>
</dbReference>
<feature type="compositionally biased region" description="Basic and acidic residues" evidence="2">
    <location>
        <begin position="325"/>
        <end position="335"/>
    </location>
</feature>
<dbReference type="GO" id="GO:0005524">
    <property type="term" value="F:ATP binding"/>
    <property type="evidence" value="ECO:0007669"/>
    <property type="project" value="InterPro"/>
</dbReference>
<feature type="coiled-coil region" evidence="1">
    <location>
        <begin position="259"/>
        <end position="286"/>
    </location>
</feature>
<dbReference type="SUPFAM" id="SSF52540">
    <property type="entry name" value="P-loop containing nucleoside triphosphate hydrolases"/>
    <property type="match status" value="1"/>
</dbReference>
<dbReference type="EMBL" id="OB660643">
    <property type="protein sequence ID" value="CAD7225717.1"/>
    <property type="molecule type" value="Genomic_DNA"/>
</dbReference>
<feature type="compositionally biased region" description="Basic and acidic residues" evidence="2">
    <location>
        <begin position="411"/>
        <end position="422"/>
    </location>
</feature>
<dbReference type="InterPro" id="IPR027417">
    <property type="entry name" value="P-loop_NTPase"/>
</dbReference>
<feature type="region of interest" description="Disordered" evidence="2">
    <location>
        <begin position="491"/>
        <end position="521"/>
    </location>
</feature>
<organism evidence="3">
    <name type="scientific">Cyprideis torosa</name>
    <dbReference type="NCBI Taxonomy" id="163714"/>
    <lineage>
        <taxon>Eukaryota</taxon>
        <taxon>Metazoa</taxon>
        <taxon>Ecdysozoa</taxon>
        <taxon>Arthropoda</taxon>
        <taxon>Crustacea</taxon>
        <taxon>Oligostraca</taxon>
        <taxon>Ostracoda</taxon>
        <taxon>Podocopa</taxon>
        <taxon>Podocopida</taxon>
        <taxon>Cytherocopina</taxon>
        <taxon>Cytheroidea</taxon>
        <taxon>Cytherideidae</taxon>
        <taxon>Cyprideis</taxon>
    </lineage>
</organism>
<feature type="region of interest" description="Disordered" evidence="2">
    <location>
        <begin position="325"/>
        <end position="426"/>
    </location>
</feature>
<evidence type="ECO:0000256" key="2">
    <source>
        <dbReference type="SAM" id="MobiDB-lite"/>
    </source>
</evidence>
<feature type="compositionally biased region" description="Basic and acidic residues" evidence="2">
    <location>
        <begin position="359"/>
        <end position="369"/>
    </location>
</feature>
<dbReference type="InterPro" id="IPR003959">
    <property type="entry name" value="ATPase_AAA_core"/>
</dbReference>
<dbReference type="PANTHER" id="PTHR14690:SF0">
    <property type="entry name" value="IQ MOTIF CONTAINING WITH AAA DOMAIN 1"/>
    <property type="match status" value="1"/>
</dbReference>
<dbReference type="SMART" id="SM00015">
    <property type="entry name" value="IQ"/>
    <property type="match status" value="2"/>
</dbReference>
<evidence type="ECO:0000256" key="1">
    <source>
        <dbReference type="SAM" id="Coils"/>
    </source>
</evidence>
<dbReference type="SMART" id="SM00382">
    <property type="entry name" value="AAA"/>
    <property type="match status" value="1"/>
</dbReference>
<feature type="compositionally biased region" description="Basic residues" evidence="2">
    <location>
        <begin position="823"/>
        <end position="845"/>
    </location>
</feature>
<dbReference type="PROSITE" id="PS50096">
    <property type="entry name" value="IQ"/>
    <property type="match status" value="1"/>
</dbReference>
<dbReference type="InterPro" id="IPR000048">
    <property type="entry name" value="IQ_motif_EF-hand-BS"/>
</dbReference>
<dbReference type="AlphaFoldDB" id="A0A7R8ZMR9"/>
<dbReference type="OrthoDB" id="3046016at2759"/>
<dbReference type="InterPro" id="IPR003593">
    <property type="entry name" value="AAA+_ATPase"/>
</dbReference>
<dbReference type="InterPro" id="IPR052267">
    <property type="entry name" value="N-DRC_Component"/>
</dbReference>
<feature type="compositionally biased region" description="Basic and acidic residues" evidence="2">
    <location>
        <begin position="809"/>
        <end position="819"/>
    </location>
</feature>
<evidence type="ECO:0000313" key="3">
    <source>
        <dbReference type="EMBL" id="CAD7225717.1"/>
    </source>
</evidence>
<dbReference type="Pfam" id="PF00004">
    <property type="entry name" value="AAA"/>
    <property type="match status" value="1"/>
</dbReference>
<feature type="compositionally biased region" description="Basic residues" evidence="2">
    <location>
        <begin position="494"/>
        <end position="516"/>
    </location>
</feature>
<sequence length="845" mass="97156">MSHKSYNELWRITQQKLQEQLAIEEGLDKHVHRQAVFDEVATLYLHYLVILRQLDECYDQIVHPQKRILLRKLLDQTIGRILELKQELVRLDIREIQYFDHLLAELGMQPEDASITIPKYFLRETKDSAENRKQQFREIYKTLGYIDEMEEKKPVPLTIGEAILLIQTVERGRQGRCRAALMRNIRKSQTQPAQKPRSTLDLVLAATRIQRVYRGHRARRYVQHIRKQEMIFLGMIPPDPIPKELRPQTKAEENSALRCQKQEEYRADYELALARIREEVADSETEEMSLRIQQEIKNWFMETKSVSVVYEDYLNVSLCASESEDVKSLEKEGKFPDLPSEEDGGSAAIFNPALLPPAHKGEEKPEKTGKKGKGSPGTLSQGKGTPASSSGKGKTGTKTATSGGSSKREKKAVEEQVERMEPSKFTQEIEESCREYEVVWQDRNESWNRQQRHDEGLIREEKRMEVEREVRIRVDNIMREELEKLRQTLEKDMAKKKKKKERKKRKKKDKRKKKKMKDLTPDRTTESLYEELVANGIIKLPPEVNLNDFVGSYNMLGRHLIQKGVEVSPGMLDVKRTVAEYCVLPLGSQSVHEVAPLVKSVLITGPKGSGKKMLVNAICSELGATLFDLTAANIAGKYPGKSGLLMLIHLVNKVSRLLQPSIIWIDDADKTFIKKVPKGDKTEPRRLRKELPKLIKGIGYEDRVILLGTSSCPWNFEPKSLASTYQNIILIPTPSYACRYEMWLKWLSEALNEVVPILSPSHLARISDGYTAGAIRETINEASSKFLEEEEAFQNWYFTKTAVGKKWSKRQEEMEEKLAGKKPQIKKGKKKKKKGKKGKGRKKRK</sequence>
<dbReference type="Gene3D" id="1.20.5.190">
    <property type="match status" value="1"/>
</dbReference>
<feature type="region of interest" description="Disordered" evidence="2">
    <location>
        <begin position="809"/>
        <end position="845"/>
    </location>
</feature>
<reference evidence="3" key="1">
    <citation type="submission" date="2020-11" db="EMBL/GenBank/DDBJ databases">
        <authorList>
            <person name="Tran Van P."/>
        </authorList>
    </citation>
    <scope>NUCLEOTIDE SEQUENCE</scope>
</reference>
<accession>A0A7R8ZMR9</accession>
<name>A0A7R8ZMR9_9CRUS</name>
<dbReference type="PANTHER" id="PTHR14690">
    <property type="entry name" value="IQ MOTIF CONTAINING WITH AAA DOMAIN 1"/>
    <property type="match status" value="1"/>
</dbReference>
<dbReference type="Gene3D" id="3.40.50.300">
    <property type="entry name" value="P-loop containing nucleotide triphosphate hydrolases"/>
    <property type="match status" value="1"/>
</dbReference>
<dbReference type="Gene3D" id="1.10.8.60">
    <property type="match status" value="1"/>
</dbReference>
<proteinExistence type="predicted"/>
<protein>
    <submittedName>
        <fullName evidence="3">Uncharacterized protein</fullName>
    </submittedName>
</protein>
<gene>
    <name evidence="3" type="ORF">CTOB1V02_LOCUS3649</name>
</gene>
<keyword evidence="1" id="KW-0175">Coiled coil</keyword>
<feature type="compositionally biased region" description="Low complexity" evidence="2">
    <location>
        <begin position="376"/>
        <end position="405"/>
    </location>
</feature>